<evidence type="ECO:0000259" key="1">
    <source>
        <dbReference type="PROSITE" id="PS50030"/>
    </source>
</evidence>
<protein>
    <recommendedName>
        <fullName evidence="1">UBA domain-containing protein</fullName>
    </recommendedName>
</protein>
<evidence type="ECO:0000313" key="2">
    <source>
        <dbReference type="EMBL" id="KAL3678079.1"/>
    </source>
</evidence>
<keyword evidence="3" id="KW-1185">Reference proteome</keyword>
<dbReference type="InterPro" id="IPR015940">
    <property type="entry name" value="UBA"/>
</dbReference>
<evidence type="ECO:0000313" key="3">
    <source>
        <dbReference type="Proteomes" id="UP001633002"/>
    </source>
</evidence>
<dbReference type="AlphaFoldDB" id="A0ABD3GLK9"/>
<proteinExistence type="predicted"/>
<organism evidence="2 3">
    <name type="scientific">Riccia sorocarpa</name>
    <dbReference type="NCBI Taxonomy" id="122646"/>
    <lineage>
        <taxon>Eukaryota</taxon>
        <taxon>Viridiplantae</taxon>
        <taxon>Streptophyta</taxon>
        <taxon>Embryophyta</taxon>
        <taxon>Marchantiophyta</taxon>
        <taxon>Marchantiopsida</taxon>
        <taxon>Marchantiidae</taxon>
        <taxon>Marchantiales</taxon>
        <taxon>Ricciaceae</taxon>
        <taxon>Riccia</taxon>
    </lineage>
</organism>
<dbReference type="Gene3D" id="1.10.8.10">
    <property type="entry name" value="DNA helicase RuvA subunit, C-terminal domain"/>
    <property type="match status" value="1"/>
</dbReference>
<dbReference type="PROSITE" id="PS50030">
    <property type="entry name" value="UBA"/>
    <property type="match status" value="1"/>
</dbReference>
<feature type="domain" description="UBA" evidence="1">
    <location>
        <begin position="61"/>
        <end position="94"/>
    </location>
</feature>
<reference evidence="2 3" key="1">
    <citation type="submission" date="2024-09" db="EMBL/GenBank/DDBJ databases">
        <title>Chromosome-scale assembly of Riccia sorocarpa.</title>
        <authorList>
            <person name="Paukszto L."/>
        </authorList>
    </citation>
    <scope>NUCLEOTIDE SEQUENCE [LARGE SCALE GENOMIC DNA]</scope>
    <source>
        <strain evidence="2">LP-2024</strain>
        <tissue evidence="2">Aerial parts of the thallus</tissue>
    </source>
</reference>
<name>A0ABD3GLK9_9MARC</name>
<dbReference type="InterPro" id="IPR009060">
    <property type="entry name" value="UBA-like_sf"/>
</dbReference>
<gene>
    <name evidence="2" type="ORF">R1sor_021035</name>
</gene>
<sequence length="94" mass="10451">MKLQKFSLPASSERETTQRIRNVVKLHGVGPRMKMQLVKVEEGLSSGAVMFHEYGPGSEDNELMELGFDRESVTQALNLCDTNEEQAASYLFGG</sequence>
<accession>A0ABD3GLK9</accession>
<dbReference type="Proteomes" id="UP001633002">
    <property type="component" value="Unassembled WGS sequence"/>
</dbReference>
<dbReference type="EMBL" id="JBJQOH010000007">
    <property type="protein sequence ID" value="KAL3678079.1"/>
    <property type="molecule type" value="Genomic_DNA"/>
</dbReference>
<dbReference type="Pfam" id="PF00627">
    <property type="entry name" value="UBA"/>
    <property type="match status" value="1"/>
</dbReference>
<comment type="caution">
    <text evidence="2">The sequence shown here is derived from an EMBL/GenBank/DDBJ whole genome shotgun (WGS) entry which is preliminary data.</text>
</comment>
<dbReference type="SUPFAM" id="SSF46934">
    <property type="entry name" value="UBA-like"/>
    <property type="match status" value="1"/>
</dbReference>